<gene>
    <name evidence="2" type="ORF">N7548_00445</name>
</gene>
<evidence type="ECO:0000313" key="2">
    <source>
        <dbReference type="EMBL" id="MCV2231294.1"/>
    </source>
</evidence>
<dbReference type="EMBL" id="JAOVQM010000001">
    <property type="protein sequence ID" value="MCV2231294.1"/>
    <property type="molecule type" value="Genomic_DNA"/>
</dbReference>
<protein>
    <submittedName>
        <fullName evidence="2">GNAT family N-acetyltransferase</fullName>
    </submittedName>
</protein>
<evidence type="ECO:0000313" key="3">
    <source>
        <dbReference type="Proteomes" id="UP001177160"/>
    </source>
</evidence>
<keyword evidence="3" id="KW-1185">Reference proteome</keyword>
<dbReference type="InterPro" id="IPR000182">
    <property type="entry name" value="GNAT_dom"/>
</dbReference>
<dbReference type="RefSeq" id="WP_263607407.1">
    <property type="nucleotide sequence ID" value="NZ_JAOVQM010000001.1"/>
</dbReference>
<dbReference type="Proteomes" id="UP001177160">
    <property type="component" value="Unassembled WGS sequence"/>
</dbReference>
<dbReference type="PANTHER" id="PTHR41368:SF1">
    <property type="entry name" value="PROTEIN YGHO"/>
    <property type="match status" value="1"/>
</dbReference>
<accession>A0ABT2Y3I2</accession>
<proteinExistence type="predicted"/>
<feature type="domain" description="N-acetyltransferase" evidence="1">
    <location>
        <begin position="246"/>
        <end position="349"/>
    </location>
</feature>
<dbReference type="Pfam" id="PF00583">
    <property type="entry name" value="Acetyltransf_1"/>
    <property type="match status" value="1"/>
</dbReference>
<sequence>MITIKPVQNKRDLKRFTEFPNKLFKNEPSFVPALSIDEMHVFDKKKNPAHEYCDSQCFLAYKDNQIVGRVAGIINHQWNEAKQTKIGRFSRIDMIDDIEVTKALMAAVTEWNKSKGMDTLIGPIGFTDLDRMGMLVDGFEYLNMFITIWNPKYYSEHLEQLGFVKDVDWIEKRIMMTSIPEKISKVADITQRRYGFKLVVCKKKKEVFKYIYPAFKMYNIAFNELYGFHPISDKVMDYYIKQMITIVKLDYLWFVLDNEDQVAGFGLMMPSLAMANKKSNGHLFPFGIFRILKALKKHDVVDLYFIAVDPKHHGKGLPALMLNDGIQKAMKRNIQFAETGPELENNIAIQAQWKDFDYINHKRRRCYKKAM</sequence>
<reference evidence="2" key="1">
    <citation type="submission" date="2022-09" db="EMBL/GenBank/DDBJ databases">
        <title>Novel Mycoplasma species identified in domestic and wild animals.</title>
        <authorList>
            <person name="Volokhov D.V."/>
            <person name="Furtak V.A."/>
            <person name="Zagorodnyaya T.A."/>
        </authorList>
    </citation>
    <scope>NUCLEOTIDE SEQUENCE</scope>
    <source>
        <strain evidence="2">Oakley</strain>
    </source>
</reference>
<dbReference type="SUPFAM" id="SSF55729">
    <property type="entry name" value="Acyl-CoA N-acyltransferases (Nat)"/>
    <property type="match status" value="1"/>
</dbReference>
<comment type="caution">
    <text evidence="2">The sequence shown here is derived from an EMBL/GenBank/DDBJ whole genome shotgun (WGS) entry which is preliminary data.</text>
</comment>
<dbReference type="PANTHER" id="PTHR41368">
    <property type="entry name" value="PROTEIN YGHO"/>
    <property type="match status" value="1"/>
</dbReference>
<evidence type="ECO:0000259" key="1">
    <source>
        <dbReference type="Pfam" id="PF00583"/>
    </source>
</evidence>
<dbReference type="InterPro" id="IPR039968">
    <property type="entry name" value="BcerS-like"/>
</dbReference>
<name>A0ABT2Y3I2_9MOLU</name>
<organism evidence="2 3">
    <name type="scientific">Paracholeplasma manati</name>
    <dbReference type="NCBI Taxonomy" id="591373"/>
    <lineage>
        <taxon>Bacteria</taxon>
        <taxon>Bacillati</taxon>
        <taxon>Mycoplasmatota</taxon>
        <taxon>Mollicutes</taxon>
        <taxon>Acholeplasmatales</taxon>
        <taxon>Acholeplasmataceae</taxon>
        <taxon>Paracholeplasma</taxon>
    </lineage>
</organism>
<dbReference type="Gene3D" id="3.40.630.30">
    <property type="match status" value="1"/>
</dbReference>
<dbReference type="InterPro" id="IPR016181">
    <property type="entry name" value="Acyl_CoA_acyltransferase"/>
</dbReference>